<dbReference type="InterPro" id="IPR001173">
    <property type="entry name" value="Glyco_trans_2-like"/>
</dbReference>
<name>A0ABW9HUV7_9ACTN</name>
<proteinExistence type="predicted"/>
<dbReference type="SUPFAM" id="SSF53448">
    <property type="entry name" value="Nucleotide-diphospho-sugar transferases"/>
    <property type="match status" value="1"/>
</dbReference>
<dbReference type="RefSeq" id="WP_409123861.1">
    <property type="nucleotide sequence ID" value="NZ_JBJVNI010000012.1"/>
</dbReference>
<dbReference type="InterPro" id="IPR050834">
    <property type="entry name" value="Glycosyltransf_2"/>
</dbReference>
<dbReference type="Pfam" id="PF00535">
    <property type="entry name" value="Glycos_transf_2"/>
    <property type="match status" value="1"/>
</dbReference>
<dbReference type="EMBL" id="JBJVNI010000012">
    <property type="protein sequence ID" value="MFM9611511.1"/>
    <property type="molecule type" value="Genomic_DNA"/>
</dbReference>
<dbReference type="PANTHER" id="PTHR43685:SF2">
    <property type="entry name" value="GLYCOSYLTRANSFERASE 2-LIKE DOMAIN-CONTAINING PROTEIN"/>
    <property type="match status" value="1"/>
</dbReference>
<evidence type="ECO:0000256" key="1">
    <source>
        <dbReference type="SAM" id="MobiDB-lite"/>
    </source>
</evidence>
<gene>
    <name evidence="3" type="ORF">ACKI18_22700</name>
</gene>
<evidence type="ECO:0000313" key="4">
    <source>
        <dbReference type="Proteomes" id="UP001631957"/>
    </source>
</evidence>
<organism evidence="3 4">
    <name type="scientific">Streptomyces niveiscabiei</name>
    <dbReference type="NCBI Taxonomy" id="164115"/>
    <lineage>
        <taxon>Bacteria</taxon>
        <taxon>Bacillati</taxon>
        <taxon>Actinomycetota</taxon>
        <taxon>Actinomycetes</taxon>
        <taxon>Kitasatosporales</taxon>
        <taxon>Streptomycetaceae</taxon>
        <taxon>Streptomyces</taxon>
    </lineage>
</organism>
<evidence type="ECO:0000259" key="2">
    <source>
        <dbReference type="Pfam" id="PF00535"/>
    </source>
</evidence>
<comment type="caution">
    <text evidence="3">The sequence shown here is derived from an EMBL/GenBank/DDBJ whole genome shotgun (WGS) entry which is preliminary data.</text>
</comment>
<dbReference type="InterPro" id="IPR029044">
    <property type="entry name" value="Nucleotide-diphossugar_trans"/>
</dbReference>
<feature type="domain" description="Glycosyltransferase 2-like" evidence="2">
    <location>
        <begin position="6"/>
        <end position="126"/>
    </location>
</feature>
<dbReference type="PANTHER" id="PTHR43685">
    <property type="entry name" value="GLYCOSYLTRANSFERASE"/>
    <property type="match status" value="1"/>
</dbReference>
<dbReference type="Gene3D" id="3.90.550.10">
    <property type="entry name" value="Spore Coat Polysaccharide Biosynthesis Protein SpsA, Chain A"/>
    <property type="match status" value="1"/>
</dbReference>
<sequence length="403" mass="43310">MTPLVSVICPTYNRSAEITATIDSVRAQTVQDWELLVVSDGSDDDTDDHVRDAARADPRVKLHRLDRTGHPSAPRNAGLALAQGEFIAYLDHDDLWRPRHLGVLLELLRTGADFAVTGCTYHDAAGAEAVEFAPLSAFWHPQLQLLGPMFEPSRAGHRRGVVEGVGGWRGGAGLEDWDLWLRIADAGHSFRTAVEPTAALLMDGGTRRNRMARPHRLPLAVVDDARRAHDLLGELRSGRYDEAFRAAVFADTREWYGRMDASGELVKPRDWTGDLDEEIRRVVSGEVRLFDELVLVPSAGRYAIARNLLCSRAEHARRAAGLVPSVQPRVLRLVRELAESGSGGGAGLSDGSGRAGVPDADGQAGVPDADGRAGVPDADGRAGVPDADGRAGVSHSAAPAPRP</sequence>
<keyword evidence="4" id="KW-1185">Reference proteome</keyword>
<reference evidence="3 4" key="1">
    <citation type="submission" date="2024-12" db="EMBL/GenBank/DDBJ databases">
        <title>Forecasting of Potato common scab and diversities of Pathogenic streptomyces spp. in china.</title>
        <authorList>
            <person name="Handique U."/>
            <person name="Wu J."/>
        </authorList>
    </citation>
    <scope>NUCLEOTIDE SEQUENCE [LARGE SCALE GENOMIC DNA]</scope>
    <source>
        <strain evidence="3 4">ZRIMU1530</strain>
    </source>
</reference>
<feature type="region of interest" description="Disordered" evidence="1">
    <location>
        <begin position="340"/>
        <end position="403"/>
    </location>
</feature>
<accession>A0ABW9HUV7</accession>
<protein>
    <submittedName>
        <fullName evidence="3">Glycosyltransferase family 2 protein</fullName>
    </submittedName>
</protein>
<evidence type="ECO:0000313" key="3">
    <source>
        <dbReference type="EMBL" id="MFM9611511.1"/>
    </source>
</evidence>
<feature type="compositionally biased region" description="Gly residues" evidence="1">
    <location>
        <begin position="341"/>
        <end position="354"/>
    </location>
</feature>
<dbReference type="Proteomes" id="UP001631957">
    <property type="component" value="Unassembled WGS sequence"/>
</dbReference>